<comment type="caution">
    <text evidence="4">The sequence shown here is derived from an EMBL/GenBank/DDBJ whole genome shotgun (WGS) entry which is preliminary data.</text>
</comment>
<dbReference type="SUPFAM" id="SSF50630">
    <property type="entry name" value="Acid proteases"/>
    <property type="match status" value="1"/>
</dbReference>
<feature type="region of interest" description="Disordered" evidence="1">
    <location>
        <begin position="368"/>
        <end position="387"/>
    </location>
</feature>
<protein>
    <recommendedName>
        <fullName evidence="3">Peptidase A1 domain-containing protein</fullName>
    </recommendedName>
</protein>
<dbReference type="OrthoDB" id="10502632at2759"/>
<reference evidence="4" key="1">
    <citation type="submission" date="2021-03" db="EMBL/GenBank/DDBJ databases">
        <authorList>
            <person name="Tagirdzhanova G."/>
        </authorList>
    </citation>
    <scope>NUCLEOTIDE SEQUENCE</scope>
</reference>
<keyword evidence="2" id="KW-1133">Transmembrane helix</keyword>
<gene>
    <name evidence="4" type="ORF">HETSPECPRED_005051</name>
</gene>
<keyword evidence="2" id="KW-0472">Membrane</keyword>
<dbReference type="Gene3D" id="2.40.70.10">
    <property type="entry name" value="Acid Proteases"/>
    <property type="match status" value="2"/>
</dbReference>
<dbReference type="Proteomes" id="UP000664521">
    <property type="component" value="Unassembled WGS sequence"/>
</dbReference>
<dbReference type="PROSITE" id="PS51767">
    <property type="entry name" value="PEPTIDASE_A1"/>
    <property type="match status" value="1"/>
</dbReference>
<feature type="compositionally biased region" description="Basic residues" evidence="1">
    <location>
        <begin position="579"/>
        <end position="588"/>
    </location>
</feature>
<dbReference type="EMBL" id="CAJPDS010000030">
    <property type="protein sequence ID" value="CAF9922368.1"/>
    <property type="molecule type" value="Genomic_DNA"/>
</dbReference>
<feature type="compositionally biased region" description="Acidic residues" evidence="1">
    <location>
        <begin position="718"/>
        <end position="727"/>
    </location>
</feature>
<dbReference type="AlphaFoldDB" id="A0A8H3FDE4"/>
<dbReference type="InterPro" id="IPR021109">
    <property type="entry name" value="Peptidase_aspartic_dom_sf"/>
</dbReference>
<feature type="compositionally biased region" description="Polar residues" evidence="1">
    <location>
        <begin position="606"/>
        <end position="616"/>
    </location>
</feature>
<feature type="compositionally biased region" description="Basic and acidic residues" evidence="1">
    <location>
        <begin position="821"/>
        <end position="839"/>
    </location>
</feature>
<dbReference type="CDD" id="cd05471">
    <property type="entry name" value="pepsin_like"/>
    <property type="match status" value="1"/>
</dbReference>
<accession>A0A8H3FDE4</accession>
<feature type="transmembrane region" description="Helical" evidence="2">
    <location>
        <begin position="397"/>
        <end position="421"/>
    </location>
</feature>
<keyword evidence="2" id="KW-0812">Transmembrane</keyword>
<sequence>MFDLWVGVPPQKVQVLPSTELSQTLVVIPAGCSISSGDPLNCTQARGGAYDSSKSSNWTSKNIFALNVEVNLGLTHNSDNGAYGYDELAIPTINADNVTLNQQLISGVATKDFFLGSLGLSSSPLSFDDPPDVRPSLITSLQDANLIPSLTYAYTAGAFYRNRTGSLTLGGYDTARFEPNDVSIEFTNNPIRQLVVALKSITFSDSTSTDSSLLSDGILTLIDSTVPHIWLPLAACQSFEQAFGIEFDPLTTLYLVNSTIHQDLLKQNANVTFELGSGLGSGPSVNITLPYASFDLDVGYPLLAKGKTSKYFPLRRAADDTQYTLGRTFLQESYLIVDYGAQNFSISQATVSNSPAQVVAISASNVTESSTSATGSPSPSSSSGPAIVTAPNHHSGFPVGAIAGIVVAVALIALAIGGWFLKKNLYKRKLKREAMELGADAPLPRDRHEVEGDPAAEVSDEKRGFETNEYPHTGMESPPLEMGDDRVTFEGFYGPSKNQHGAATELATEPIPRSELSSPEPNSGRASPNLLQARSELSTPDPQCAEMASPFYSTHSHPSPPAEFPSALSSPRSLQARPSLRRSVHGRLHSTTSDESGFITLPLQGIQRSGSQNSGFSKDGTPLRPAHIRKDSDASSGFTNDTIPAPNHRPSHPRRKDSAESGFTADTIPARPSHNRVDSNDSSTVSDALLSPSPFLTPHHYDQPPTPAAGTISPRVDEAEEDLDQDSDSPLVGTSDVVPAIAQLGRRGSANLINQLSPPGSPSRSTTSIPRKEVPSSTSPTPTPATTTTTTTTTTGPPSAYSHLSTGNAGTRVRSSSSGSRFEEDFREELKGSFEARRK</sequence>
<keyword evidence="5" id="KW-1185">Reference proteome</keyword>
<feature type="region of interest" description="Disordered" evidence="1">
    <location>
        <begin position="444"/>
        <end position="839"/>
    </location>
</feature>
<feature type="domain" description="Peptidase A1" evidence="3">
    <location>
        <begin position="1"/>
        <end position="347"/>
    </location>
</feature>
<dbReference type="InterPro" id="IPR034164">
    <property type="entry name" value="Pepsin-like_dom"/>
</dbReference>
<dbReference type="Pfam" id="PF00026">
    <property type="entry name" value="Asp"/>
    <property type="match status" value="1"/>
</dbReference>
<evidence type="ECO:0000256" key="1">
    <source>
        <dbReference type="SAM" id="MobiDB-lite"/>
    </source>
</evidence>
<organism evidence="4 5">
    <name type="scientific">Heterodermia speciosa</name>
    <dbReference type="NCBI Taxonomy" id="116794"/>
    <lineage>
        <taxon>Eukaryota</taxon>
        <taxon>Fungi</taxon>
        <taxon>Dikarya</taxon>
        <taxon>Ascomycota</taxon>
        <taxon>Pezizomycotina</taxon>
        <taxon>Lecanoromycetes</taxon>
        <taxon>OSLEUM clade</taxon>
        <taxon>Lecanoromycetidae</taxon>
        <taxon>Caliciales</taxon>
        <taxon>Physciaceae</taxon>
        <taxon>Heterodermia</taxon>
    </lineage>
</organism>
<proteinExistence type="predicted"/>
<evidence type="ECO:0000256" key="2">
    <source>
        <dbReference type="SAM" id="Phobius"/>
    </source>
</evidence>
<dbReference type="InterPro" id="IPR033121">
    <property type="entry name" value="PEPTIDASE_A1"/>
</dbReference>
<evidence type="ECO:0000313" key="5">
    <source>
        <dbReference type="Proteomes" id="UP000664521"/>
    </source>
</evidence>
<feature type="compositionally biased region" description="Low complexity" evidence="1">
    <location>
        <begin position="369"/>
        <end position="386"/>
    </location>
</feature>
<evidence type="ECO:0000313" key="4">
    <source>
        <dbReference type="EMBL" id="CAF9922368.1"/>
    </source>
</evidence>
<evidence type="ECO:0000259" key="3">
    <source>
        <dbReference type="PROSITE" id="PS51767"/>
    </source>
</evidence>
<name>A0A8H3FDE4_9LECA</name>
<feature type="compositionally biased region" description="Low complexity" evidence="1">
    <location>
        <begin position="762"/>
        <end position="799"/>
    </location>
</feature>
<feature type="compositionally biased region" description="Polar residues" evidence="1">
    <location>
        <begin position="515"/>
        <end position="541"/>
    </location>
</feature>